<dbReference type="InterPro" id="IPR009228">
    <property type="entry name" value="Capsid_scaffold_GpO"/>
</dbReference>
<dbReference type="Pfam" id="PF05929">
    <property type="entry name" value="Phage_GPO"/>
    <property type="match status" value="1"/>
</dbReference>
<name>A0A395R2V0_9PSED</name>
<evidence type="ECO:0000313" key="3">
    <source>
        <dbReference type="Proteomes" id="UP000265411"/>
    </source>
</evidence>
<feature type="region of interest" description="Disordered" evidence="1">
    <location>
        <begin position="265"/>
        <end position="289"/>
    </location>
</feature>
<dbReference type="OrthoDB" id="5625143at2"/>
<dbReference type="RefSeq" id="WP_118130829.1">
    <property type="nucleotide sequence ID" value="NZ_LMAZ01000003.1"/>
</dbReference>
<gene>
    <name evidence="2" type="ORF">ASB58_11140</name>
</gene>
<proteinExistence type="predicted"/>
<dbReference type="Proteomes" id="UP000265411">
    <property type="component" value="Unassembled WGS sequence"/>
</dbReference>
<sequence>MSKFKSKWFRVAAEGMTTDGRTIERSWIEQMASTYSPAKYGARVWMEHIRGVLPDSPFKAYGDVLAVKAEEFDDNGKQRMGLYVQIEPTAELIALNKARQKVYTSIEVREKFADTGKAYLMGLGVTDTPASLSTEMLQFSAKNPDASPLKQRKENPENLFSELVEVQLEFDEVEDPVSGMKKLSDTVLALIGKSKDKSVKDDAQFSDLHEAVTQIATALGEQAETFTKLQAEHASAMEQVRSFQALKATLDQLSTDFTALKTKLEGEPNHQHRQRPAATGGDGKQLATF</sequence>
<reference evidence="2 3" key="1">
    <citation type="journal article" date="2018" name="Syst. Appl. Microbiol.">
        <title>Pseudomonas gallaeciensis sp. nov., isolated from crude-oil-contaminated intertidal sand samples after the Prestige oil spill.</title>
        <authorList>
            <person name="Mulet M."/>
            <person name="Sanchez D."/>
            <person name="Rodriguez A.C."/>
            <person name="Nogales B."/>
            <person name="Bosch R."/>
            <person name="Busquets A."/>
            <person name="Gomila M."/>
            <person name="Lalucat J."/>
            <person name="Garcia-Valdes E."/>
        </authorList>
    </citation>
    <scope>NUCLEOTIDE SEQUENCE [LARGE SCALE GENOMIC DNA]</scope>
    <source>
        <strain evidence="2 3">V113</strain>
    </source>
</reference>
<dbReference type="AlphaFoldDB" id="A0A395R2V0"/>
<dbReference type="EMBL" id="LMAZ01000003">
    <property type="protein sequence ID" value="RGP54428.1"/>
    <property type="molecule type" value="Genomic_DNA"/>
</dbReference>
<evidence type="ECO:0000313" key="2">
    <source>
        <dbReference type="EMBL" id="RGP54428.1"/>
    </source>
</evidence>
<accession>A0A395R2V0</accession>
<comment type="caution">
    <text evidence="2">The sequence shown here is derived from an EMBL/GenBank/DDBJ whole genome shotgun (WGS) entry which is preliminary data.</text>
</comment>
<keyword evidence="3" id="KW-1185">Reference proteome</keyword>
<evidence type="ECO:0000256" key="1">
    <source>
        <dbReference type="SAM" id="MobiDB-lite"/>
    </source>
</evidence>
<organism evidence="2 3">
    <name type="scientific">Pseudomonas abyssi</name>
    <dbReference type="NCBI Taxonomy" id="170540"/>
    <lineage>
        <taxon>Bacteria</taxon>
        <taxon>Pseudomonadati</taxon>
        <taxon>Pseudomonadota</taxon>
        <taxon>Gammaproteobacteria</taxon>
        <taxon>Pseudomonadales</taxon>
        <taxon>Pseudomonadaceae</taxon>
        <taxon>Pseudomonas</taxon>
    </lineage>
</organism>
<protein>
    <submittedName>
        <fullName evidence="2">Phage capsid protein</fullName>
    </submittedName>
</protein>